<dbReference type="Proteomes" id="UP000242519">
    <property type="component" value="Unassembled WGS sequence"/>
</dbReference>
<sequence>MSPTAGIPTASSDGRFLGAVQYQSDLPRRHLRCMSRKICTLGHGRNCIAEFSRGPEWSNFLPAQLIDDRLASASPRGLLFNLVLPIAKVCHDLGGVGDDAIPYETIPYETRRNNLHRWRGEDLTGAAASQPAPEPPTLPPPVYGLVHVFSVGDLGTGRGQFSVIMGPSSHPGSLMHIAAIAQLPS</sequence>
<dbReference type="AlphaFoldDB" id="A0A218ZI88"/>
<evidence type="ECO:0000313" key="2">
    <source>
        <dbReference type="Proteomes" id="UP000242519"/>
    </source>
</evidence>
<comment type="caution">
    <text evidence="1">The sequence shown here is derived from an EMBL/GenBank/DDBJ whole genome shotgun (WGS) entry which is preliminary data.</text>
</comment>
<organism evidence="1 2">
    <name type="scientific">Diplocarpon coronariae</name>
    <dbReference type="NCBI Taxonomy" id="2795749"/>
    <lineage>
        <taxon>Eukaryota</taxon>
        <taxon>Fungi</taxon>
        <taxon>Dikarya</taxon>
        <taxon>Ascomycota</taxon>
        <taxon>Pezizomycotina</taxon>
        <taxon>Leotiomycetes</taxon>
        <taxon>Helotiales</taxon>
        <taxon>Drepanopezizaceae</taxon>
        <taxon>Diplocarpon</taxon>
    </lineage>
</organism>
<gene>
    <name evidence="1" type="ORF">B2J93_7779</name>
</gene>
<accession>A0A218ZI88</accession>
<dbReference type="EMBL" id="MZNU01000022">
    <property type="protein sequence ID" value="OWP07045.1"/>
    <property type="molecule type" value="Genomic_DNA"/>
</dbReference>
<keyword evidence="2" id="KW-1185">Reference proteome</keyword>
<name>A0A218ZI88_9HELO</name>
<evidence type="ECO:0000313" key="1">
    <source>
        <dbReference type="EMBL" id="OWP07045.1"/>
    </source>
</evidence>
<reference evidence="1 2" key="1">
    <citation type="submission" date="2017-04" db="EMBL/GenBank/DDBJ databases">
        <title>Draft genome sequence of Marssonina coronaria NL1: causal agent of apple blotch.</title>
        <authorList>
            <person name="Cheng Q."/>
        </authorList>
    </citation>
    <scope>NUCLEOTIDE SEQUENCE [LARGE SCALE GENOMIC DNA]</scope>
    <source>
        <strain evidence="1 2">NL1</strain>
    </source>
</reference>
<protein>
    <submittedName>
        <fullName evidence="1">Uncharacterized protein</fullName>
    </submittedName>
</protein>
<proteinExistence type="predicted"/>
<dbReference type="InParanoid" id="A0A218ZI88"/>